<dbReference type="PANTHER" id="PTHR37754">
    <property type="entry name" value="CALCIUM ION-BINDING PROTEIN"/>
    <property type="match status" value="1"/>
</dbReference>
<comment type="caution">
    <text evidence="2">The sequence shown here is derived from an EMBL/GenBank/DDBJ whole genome shotgun (WGS) entry which is preliminary data.</text>
</comment>
<name>A0A445JVG5_GLYSO</name>
<evidence type="ECO:0000256" key="1">
    <source>
        <dbReference type="SAM" id="MobiDB-lite"/>
    </source>
</evidence>
<dbReference type="Proteomes" id="UP000289340">
    <property type="component" value="Chromosome 7"/>
</dbReference>
<protein>
    <submittedName>
        <fullName evidence="2">Uncharacterized protein</fullName>
    </submittedName>
</protein>
<proteinExistence type="predicted"/>
<evidence type="ECO:0000313" key="3">
    <source>
        <dbReference type="Proteomes" id="UP000289340"/>
    </source>
</evidence>
<dbReference type="EMBL" id="QZWG01000007">
    <property type="protein sequence ID" value="RZC02450.1"/>
    <property type="molecule type" value="Genomic_DNA"/>
</dbReference>
<dbReference type="AlphaFoldDB" id="A0A445JVG5"/>
<evidence type="ECO:0000313" key="2">
    <source>
        <dbReference type="EMBL" id="RZC02450.1"/>
    </source>
</evidence>
<accession>A0A445JVG5</accession>
<keyword evidence="3" id="KW-1185">Reference proteome</keyword>
<feature type="region of interest" description="Disordered" evidence="1">
    <location>
        <begin position="1"/>
        <end position="47"/>
    </location>
</feature>
<organism evidence="2 3">
    <name type="scientific">Glycine soja</name>
    <name type="common">Wild soybean</name>
    <dbReference type="NCBI Taxonomy" id="3848"/>
    <lineage>
        <taxon>Eukaryota</taxon>
        <taxon>Viridiplantae</taxon>
        <taxon>Streptophyta</taxon>
        <taxon>Embryophyta</taxon>
        <taxon>Tracheophyta</taxon>
        <taxon>Spermatophyta</taxon>
        <taxon>Magnoliopsida</taxon>
        <taxon>eudicotyledons</taxon>
        <taxon>Gunneridae</taxon>
        <taxon>Pentapetalae</taxon>
        <taxon>rosids</taxon>
        <taxon>fabids</taxon>
        <taxon>Fabales</taxon>
        <taxon>Fabaceae</taxon>
        <taxon>Papilionoideae</taxon>
        <taxon>50 kb inversion clade</taxon>
        <taxon>NPAAA clade</taxon>
        <taxon>indigoferoid/millettioid clade</taxon>
        <taxon>Phaseoleae</taxon>
        <taxon>Glycine</taxon>
        <taxon>Glycine subgen. Soja</taxon>
    </lineage>
</organism>
<gene>
    <name evidence="2" type="ORF">D0Y65_017545</name>
</gene>
<dbReference type="PANTHER" id="PTHR37754:SF1">
    <property type="entry name" value="CALCIUM ION-BINDING PROTEIN"/>
    <property type="match status" value="1"/>
</dbReference>
<reference evidence="2 3" key="1">
    <citation type="submission" date="2018-09" db="EMBL/GenBank/DDBJ databases">
        <title>A high-quality reference genome of wild soybean provides a powerful tool to mine soybean genomes.</title>
        <authorList>
            <person name="Xie M."/>
            <person name="Chung C.Y.L."/>
            <person name="Li M.-W."/>
            <person name="Wong F.-L."/>
            <person name="Chan T.-F."/>
            <person name="Lam H.-M."/>
        </authorList>
    </citation>
    <scope>NUCLEOTIDE SEQUENCE [LARGE SCALE GENOMIC DNA]</scope>
    <source>
        <strain evidence="3">cv. W05</strain>
        <tissue evidence="2">Hypocotyl of etiolated seedlings</tissue>
    </source>
</reference>
<sequence>MSCVRSVCARLQTSDPPRDVSATQPRHIPQEPAPASTHVDSDANEPRHAVQNYYETRTKSEEAQKKEAFIKFVTENVNQSKADESMMISGIVTPPVAMEAKKTGQTVPQLSIIKAVPDVAFVPEATILALIAIKLTRKWHSRISHPFLKENDTPS</sequence>